<dbReference type="PANTHER" id="PTHR43071:SF1">
    <property type="entry name" value="2-AMINO-4-HYDROXY-6-HYDROXYMETHYLDIHYDROPTERIDINE PYROPHOSPHOKINASE"/>
    <property type="match status" value="1"/>
</dbReference>
<dbReference type="GO" id="GO:0016301">
    <property type="term" value="F:kinase activity"/>
    <property type="evidence" value="ECO:0007669"/>
    <property type="project" value="UniProtKB-KW"/>
</dbReference>
<keyword evidence="11" id="KW-1185">Reference proteome</keyword>
<dbReference type="InterPro" id="IPR000550">
    <property type="entry name" value="Hppk"/>
</dbReference>
<keyword evidence="7" id="KW-0067">ATP-binding</keyword>
<dbReference type="GO" id="GO:0046654">
    <property type="term" value="P:tetrahydrofolate biosynthetic process"/>
    <property type="evidence" value="ECO:0007669"/>
    <property type="project" value="UniProtKB-UniPathway"/>
</dbReference>
<evidence type="ECO:0000259" key="9">
    <source>
        <dbReference type="PROSITE" id="PS00794"/>
    </source>
</evidence>
<dbReference type="EC" id="2.7.6.3" evidence="3"/>
<evidence type="ECO:0000256" key="3">
    <source>
        <dbReference type="ARBA" id="ARBA00013253"/>
    </source>
</evidence>
<protein>
    <recommendedName>
        <fullName evidence="3">2-amino-4-hydroxy-6-hydroxymethyldihydropteridine diphosphokinase</fullName>
        <ecNumber evidence="3">2.7.6.3</ecNumber>
    </recommendedName>
</protein>
<keyword evidence="8" id="KW-0289">Folate biosynthesis</keyword>
<name>A0A1H9LXQ3_9BACI</name>
<dbReference type="Gene3D" id="3.30.70.560">
    <property type="entry name" value="7,8-Dihydro-6-hydroxymethylpterin-pyrophosphokinase HPPK"/>
    <property type="match status" value="1"/>
</dbReference>
<dbReference type="OrthoDB" id="9808041at2"/>
<evidence type="ECO:0000256" key="4">
    <source>
        <dbReference type="ARBA" id="ARBA00022679"/>
    </source>
</evidence>
<evidence type="ECO:0000256" key="1">
    <source>
        <dbReference type="ARBA" id="ARBA00000198"/>
    </source>
</evidence>
<evidence type="ECO:0000313" key="10">
    <source>
        <dbReference type="EMBL" id="SER16069.1"/>
    </source>
</evidence>
<dbReference type="RefSeq" id="WP_091775847.1">
    <property type="nucleotide sequence ID" value="NZ_FOES01000053.1"/>
</dbReference>
<comment type="pathway">
    <text evidence="2">Cofactor biosynthesis; tetrahydrofolate biosynthesis; 2-amino-4-hydroxy-6-hydroxymethyl-7,8-dihydropteridine diphosphate from 7,8-dihydroneopterin triphosphate: step 4/4.</text>
</comment>
<sequence length="165" mass="19194">MSNAFIALGTNIEPREEHFNQAIESLKTYSSIHIVQMSSIYETKPVGYTEQADFLNMVVQVQTDFTPFELLDICQQIEQQLGRKRTIRFGPRSIDLDVLLFNNNTIDTETLTIPHPRMHERAFVLIPLQEIEPNLKFKGASLKEWLNQLSKKDVEDVRIYKKAQR</sequence>
<dbReference type="GO" id="GO:0003848">
    <property type="term" value="F:2-amino-4-hydroxy-6-hydroxymethyldihydropteridine diphosphokinase activity"/>
    <property type="evidence" value="ECO:0007669"/>
    <property type="project" value="UniProtKB-EC"/>
</dbReference>
<evidence type="ECO:0000256" key="8">
    <source>
        <dbReference type="ARBA" id="ARBA00022909"/>
    </source>
</evidence>
<evidence type="ECO:0000256" key="5">
    <source>
        <dbReference type="ARBA" id="ARBA00022741"/>
    </source>
</evidence>
<evidence type="ECO:0000256" key="2">
    <source>
        <dbReference type="ARBA" id="ARBA00005051"/>
    </source>
</evidence>
<dbReference type="AlphaFoldDB" id="A0A1H9LXQ3"/>
<dbReference type="PROSITE" id="PS00794">
    <property type="entry name" value="HPPK"/>
    <property type="match status" value="1"/>
</dbReference>
<dbReference type="EMBL" id="FOES01000053">
    <property type="protein sequence ID" value="SER16069.1"/>
    <property type="molecule type" value="Genomic_DNA"/>
</dbReference>
<accession>A0A1H9LXQ3</accession>
<dbReference type="GO" id="GO:0046656">
    <property type="term" value="P:folic acid biosynthetic process"/>
    <property type="evidence" value="ECO:0007669"/>
    <property type="project" value="UniProtKB-KW"/>
</dbReference>
<dbReference type="InterPro" id="IPR035907">
    <property type="entry name" value="Hppk_sf"/>
</dbReference>
<organism evidence="10 11">
    <name type="scientific">Piscibacillus halophilus</name>
    <dbReference type="NCBI Taxonomy" id="571933"/>
    <lineage>
        <taxon>Bacteria</taxon>
        <taxon>Bacillati</taxon>
        <taxon>Bacillota</taxon>
        <taxon>Bacilli</taxon>
        <taxon>Bacillales</taxon>
        <taxon>Bacillaceae</taxon>
        <taxon>Piscibacillus</taxon>
    </lineage>
</organism>
<proteinExistence type="predicted"/>
<feature type="domain" description="7,8-dihydro-6-hydroxymethylpterin-pyrophosphokinase" evidence="9">
    <location>
        <begin position="88"/>
        <end position="99"/>
    </location>
</feature>
<dbReference type="SUPFAM" id="SSF55083">
    <property type="entry name" value="6-hydroxymethyl-7,8-dihydropterin pyrophosphokinase, HPPK"/>
    <property type="match status" value="1"/>
</dbReference>
<dbReference type="UniPathway" id="UPA00077">
    <property type="reaction ID" value="UER00155"/>
</dbReference>
<dbReference type="Proteomes" id="UP000199427">
    <property type="component" value="Unassembled WGS sequence"/>
</dbReference>
<dbReference type="NCBIfam" id="TIGR01498">
    <property type="entry name" value="folK"/>
    <property type="match status" value="1"/>
</dbReference>
<keyword evidence="4" id="KW-0808">Transferase</keyword>
<dbReference type="GO" id="GO:0005524">
    <property type="term" value="F:ATP binding"/>
    <property type="evidence" value="ECO:0007669"/>
    <property type="project" value="UniProtKB-KW"/>
</dbReference>
<dbReference type="Pfam" id="PF01288">
    <property type="entry name" value="HPPK"/>
    <property type="match status" value="1"/>
</dbReference>
<dbReference type="STRING" id="571933.SAMN05216362_1533"/>
<evidence type="ECO:0000313" key="11">
    <source>
        <dbReference type="Proteomes" id="UP000199427"/>
    </source>
</evidence>
<keyword evidence="6 10" id="KW-0418">Kinase</keyword>
<comment type="catalytic activity">
    <reaction evidence="1">
        <text>6-hydroxymethyl-7,8-dihydropterin + ATP = (7,8-dihydropterin-6-yl)methyl diphosphate + AMP + H(+)</text>
        <dbReference type="Rhea" id="RHEA:11412"/>
        <dbReference type="ChEBI" id="CHEBI:15378"/>
        <dbReference type="ChEBI" id="CHEBI:30616"/>
        <dbReference type="ChEBI" id="CHEBI:44841"/>
        <dbReference type="ChEBI" id="CHEBI:72950"/>
        <dbReference type="ChEBI" id="CHEBI:456215"/>
        <dbReference type="EC" id="2.7.6.3"/>
    </reaction>
</comment>
<evidence type="ECO:0000256" key="7">
    <source>
        <dbReference type="ARBA" id="ARBA00022840"/>
    </source>
</evidence>
<dbReference type="PANTHER" id="PTHR43071">
    <property type="entry name" value="2-AMINO-4-HYDROXY-6-HYDROXYMETHYLDIHYDROPTERIDINE PYROPHOSPHOKINASE"/>
    <property type="match status" value="1"/>
</dbReference>
<reference evidence="10 11" key="1">
    <citation type="submission" date="2016-10" db="EMBL/GenBank/DDBJ databases">
        <authorList>
            <person name="de Groot N.N."/>
        </authorList>
    </citation>
    <scope>NUCLEOTIDE SEQUENCE [LARGE SCALE GENOMIC DNA]</scope>
    <source>
        <strain evidence="10 11">DSM 21633</strain>
    </source>
</reference>
<evidence type="ECO:0000256" key="6">
    <source>
        <dbReference type="ARBA" id="ARBA00022777"/>
    </source>
</evidence>
<dbReference type="CDD" id="cd00483">
    <property type="entry name" value="HPPK"/>
    <property type="match status" value="1"/>
</dbReference>
<gene>
    <name evidence="10" type="ORF">SAMN05216362_1533</name>
</gene>
<keyword evidence="5" id="KW-0547">Nucleotide-binding</keyword>